<proteinExistence type="predicted"/>
<protein>
    <submittedName>
        <fullName evidence="1">Uncharacterized protein</fullName>
    </submittedName>
</protein>
<dbReference type="Proteomes" id="UP000815677">
    <property type="component" value="Unassembled WGS sequence"/>
</dbReference>
<accession>A0ABQ0KUH1</accession>
<sequence length="315" mass="34863">MWPTNGKIHKSVGVGEVYDHAFHRLASISQAPTAPQNAVVERLLARCRVSDQRVRERAEDWFVLEKDQIPKEEEANIRKALVVLQKCAEEWNDAGLFSRVLEACRVVENVAGLGVDAVVSAYKVFGWQPLVDLAGSRTDVREMVSRLASLATEENDAELASWAQKQEDRLLTDLGLIAEADIPWMIEMISGREQQMFRDIVLPQLVAQNYLVDFWVSFISQAHAAADASPTLAACVVECAQDLVTGLAAFPTKLVESKFPKGCLQSDKNSAETLRIIHLCIEIGLPELCGLIFSKMLDASRAGVFHLICPHIPSN</sequence>
<evidence type="ECO:0000313" key="1">
    <source>
        <dbReference type="EMBL" id="GAT42538.1"/>
    </source>
</evidence>
<keyword evidence="2" id="KW-1185">Reference proteome</keyword>
<reference evidence="1" key="1">
    <citation type="submission" date="2014-09" db="EMBL/GenBank/DDBJ databases">
        <title>Genome sequence of the luminous mushroom Mycena chlorophos for searching fungal bioluminescence genes.</title>
        <authorList>
            <person name="Tanaka Y."/>
            <person name="Kasuga D."/>
            <person name="Oba Y."/>
            <person name="Hase S."/>
            <person name="Sato K."/>
            <person name="Oba Y."/>
            <person name="Sakakibara Y."/>
        </authorList>
    </citation>
    <scope>NUCLEOTIDE SEQUENCE</scope>
</reference>
<evidence type="ECO:0000313" key="2">
    <source>
        <dbReference type="Proteomes" id="UP000815677"/>
    </source>
</evidence>
<dbReference type="EMBL" id="DF838048">
    <property type="protein sequence ID" value="GAT42538.1"/>
    <property type="molecule type" value="Genomic_DNA"/>
</dbReference>
<gene>
    <name evidence="1" type="ORF">MCHLO_00251</name>
</gene>
<name>A0ABQ0KUH1_MYCCL</name>
<organism evidence="1 2">
    <name type="scientific">Mycena chlorophos</name>
    <name type="common">Agaric fungus</name>
    <name type="synonym">Agaricus chlorophos</name>
    <dbReference type="NCBI Taxonomy" id="658473"/>
    <lineage>
        <taxon>Eukaryota</taxon>
        <taxon>Fungi</taxon>
        <taxon>Dikarya</taxon>
        <taxon>Basidiomycota</taxon>
        <taxon>Agaricomycotina</taxon>
        <taxon>Agaricomycetes</taxon>
        <taxon>Agaricomycetidae</taxon>
        <taxon>Agaricales</taxon>
        <taxon>Marasmiineae</taxon>
        <taxon>Mycenaceae</taxon>
        <taxon>Mycena</taxon>
    </lineage>
</organism>